<protein>
    <submittedName>
        <fullName evidence="2">AbrB family looped-hinge helix DNA binding protein</fullName>
    </submittedName>
</protein>
<dbReference type="EMBL" id="JAUSWL010000025">
    <property type="protein sequence ID" value="MDQ0547417.1"/>
    <property type="molecule type" value="Genomic_DNA"/>
</dbReference>
<organism evidence="2 3">
    <name type="scientific">Methylobacterium brachiatum</name>
    <dbReference type="NCBI Taxonomy" id="269660"/>
    <lineage>
        <taxon>Bacteria</taxon>
        <taxon>Pseudomonadati</taxon>
        <taxon>Pseudomonadota</taxon>
        <taxon>Alphaproteobacteria</taxon>
        <taxon>Hyphomicrobiales</taxon>
        <taxon>Methylobacteriaceae</taxon>
        <taxon>Methylobacterium</taxon>
    </lineage>
</organism>
<feature type="domain" description="SpoVT-AbrB" evidence="1">
    <location>
        <begin position="3"/>
        <end position="48"/>
    </location>
</feature>
<dbReference type="SUPFAM" id="SSF89447">
    <property type="entry name" value="AbrB/MazE/MraZ-like"/>
    <property type="match status" value="1"/>
</dbReference>
<evidence type="ECO:0000259" key="1">
    <source>
        <dbReference type="SMART" id="SM00966"/>
    </source>
</evidence>
<sequence>MKARVMPDGRVSLPADLRKRHGLARGGEVIVEDMGDAIVLRTLDQVVARAQALSRRLVGDTAGATVADFLADRAREAEAE</sequence>
<dbReference type="Pfam" id="PF04014">
    <property type="entry name" value="MazE_antitoxin"/>
    <property type="match status" value="1"/>
</dbReference>
<proteinExistence type="predicted"/>
<dbReference type="InterPro" id="IPR037914">
    <property type="entry name" value="SpoVT-AbrB_sf"/>
</dbReference>
<dbReference type="GO" id="GO:0003677">
    <property type="term" value="F:DNA binding"/>
    <property type="evidence" value="ECO:0007669"/>
    <property type="project" value="InterPro"/>
</dbReference>
<dbReference type="InterPro" id="IPR007159">
    <property type="entry name" value="SpoVT-AbrB_dom"/>
</dbReference>
<dbReference type="RefSeq" id="WP_043075148.1">
    <property type="nucleotide sequence ID" value="NZ_JAJALK010000027.1"/>
</dbReference>
<comment type="caution">
    <text evidence="2">The sequence shown here is derived from an EMBL/GenBank/DDBJ whole genome shotgun (WGS) entry which is preliminary data.</text>
</comment>
<accession>A0AAJ1TUF4</accession>
<evidence type="ECO:0000313" key="3">
    <source>
        <dbReference type="Proteomes" id="UP001223420"/>
    </source>
</evidence>
<dbReference type="AlphaFoldDB" id="A0AAJ1TUF4"/>
<name>A0AAJ1TUF4_9HYPH</name>
<dbReference type="SMART" id="SM00966">
    <property type="entry name" value="SpoVT_AbrB"/>
    <property type="match status" value="1"/>
</dbReference>
<dbReference type="Proteomes" id="UP001223420">
    <property type="component" value="Unassembled WGS sequence"/>
</dbReference>
<reference evidence="2" key="1">
    <citation type="submission" date="2023-07" db="EMBL/GenBank/DDBJ databases">
        <title>Genomic Encyclopedia of Type Strains, Phase IV (KMG-IV): sequencing the most valuable type-strain genomes for metagenomic binning, comparative biology and taxonomic classification.</title>
        <authorList>
            <person name="Goeker M."/>
        </authorList>
    </citation>
    <scope>NUCLEOTIDE SEQUENCE</scope>
    <source>
        <strain evidence="2">DSM 19569</strain>
    </source>
</reference>
<gene>
    <name evidence="2" type="ORF">QO001_006376</name>
</gene>
<evidence type="ECO:0000313" key="2">
    <source>
        <dbReference type="EMBL" id="MDQ0547417.1"/>
    </source>
</evidence>